<evidence type="ECO:0000313" key="10">
    <source>
        <dbReference type="Proteomes" id="UP000245609"/>
    </source>
</evidence>
<evidence type="ECO:0000313" key="9">
    <source>
        <dbReference type="EMBL" id="PVV05104.1"/>
    </source>
</evidence>
<name>A0A2T9ZKI7_9FUNG</name>
<keyword evidence="10" id="KW-1185">Reference proteome</keyword>
<dbReference type="EMBL" id="MBFS01000039">
    <property type="protein sequence ID" value="PVV05104.1"/>
    <property type="molecule type" value="Genomic_DNA"/>
</dbReference>
<dbReference type="GO" id="GO:0016018">
    <property type="term" value="F:cyclosporin A binding"/>
    <property type="evidence" value="ECO:0007669"/>
    <property type="project" value="TreeGrafter"/>
</dbReference>
<dbReference type="GO" id="GO:0006457">
    <property type="term" value="P:protein folding"/>
    <property type="evidence" value="ECO:0007669"/>
    <property type="project" value="InterPro"/>
</dbReference>
<dbReference type="InterPro" id="IPR035979">
    <property type="entry name" value="RBD_domain_sf"/>
</dbReference>
<dbReference type="Pfam" id="PF00160">
    <property type="entry name" value="Pro_isomerase"/>
    <property type="match status" value="1"/>
</dbReference>
<gene>
    <name evidence="9" type="ORF">BB560_000380</name>
</gene>
<proteinExistence type="inferred from homology"/>
<comment type="caution">
    <text evidence="9">The sequence shown here is derived from an EMBL/GenBank/DDBJ whole genome shotgun (WGS) entry which is preliminary data.</text>
</comment>
<dbReference type="PANTHER" id="PTHR11071">
    <property type="entry name" value="PEPTIDYL-PROLYL CIS-TRANS ISOMERASE"/>
    <property type="match status" value="1"/>
</dbReference>
<keyword evidence="2 5" id="KW-0694">RNA-binding</keyword>
<evidence type="ECO:0000256" key="1">
    <source>
        <dbReference type="ARBA" id="ARBA00000971"/>
    </source>
</evidence>
<evidence type="ECO:0000256" key="2">
    <source>
        <dbReference type="ARBA" id="ARBA00022884"/>
    </source>
</evidence>
<dbReference type="Pfam" id="PF00076">
    <property type="entry name" value="RRM_1"/>
    <property type="match status" value="1"/>
</dbReference>
<accession>A0A2T9ZKI7</accession>
<comment type="function">
    <text evidence="6">PPIases accelerate the folding of proteins. It catalyzes the cis-trans isomerization of proline imidic peptide bonds in oligopeptides.</text>
</comment>
<dbReference type="Proteomes" id="UP000245609">
    <property type="component" value="Unassembled WGS sequence"/>
</dbReference>
<dbReference type="SUPFAM" id="SSF50891">
    <property type="entry name" value="Cyclophilin-like"/>
    <property type="match status" value="1"/>
</dbReference>
<evidence type="ECO:0000256" key="4">
    <source>
        <dbReference type="ARBA" id="ARBA00023235"/>
    </source>
</evidence>
<protein>
    <recommendedName>
        <fullName evidence="6">Peptidyl-prolyl cis-trans isomerase</fullName>
        <shortName evidence="6">PPIase</shortName>
        <ecNumber evidence="6">5.2.1.8</ecNumber>
    </recommendedName>
</protein>
<evidence type="ECO:0000259" key="7">
    <source>
        <dbReference type="PROSITE" id="PS50072"/>
    </source>
</evidence>
<keyword evidence="3 6" id="KW-0697">Rotamase</keyword>
<feature type="domain" description="PPIase cyclophilin-type" evidence="7">
    <location>
        <begin position="141"/>
        <end position="297"/>
    </location>
</feature>
<dbReference type="FunFam" id="2.40.100.10:FF:000013">
    <property type="entry name" value="Peptidyl-prolyl cis-trans isomerase"/>
    <property type="match status" value="1"/>
</dbReference>
<evidence type="ECO:0000256" key="6">
    <source>
        <dbReference type="RuleBase" id="RU363019"/>
    </source>
</evidence>
<dbReference type="InterPro" id="IPR000504">
    <property type="entry name" value="RRM_dom"/>
</dbReference>
<organism evidence="9 10">
    <name type="scientific">Smittium megazygosporum</name>
    <dbReference type="NCBI Taxonomy" id="133381"/>
    <lineage>
        <taxon>Eukaryota</taxon>
        <taxon>Fungi</taxon>
        <taxon>Fungi incertae sedis</taxon>
        <taxon>Zoopagomycota</taxon>
        <taxon>Kickxellomycotina</taxon>
        <taxon>Harpellomycetes</taxon>
        <taxon>Harpellales</taxon>
        <taxon>Legeriomycetaceae</taxon>
        <taxon>Smittium</taxon>
    </lineage>
</organism>
<dbReference type="InterPro" id="IPR020892">
    <property type="entry name" value="Cyclophilin-type_PPIase_CS"/>
</dbReference>
<sequence length="300" mass="33173">MSNLSQGNPKKTILFVNGLDPAVDEKILQAAFIPFGEIIEVNLPNDLGSKNQHKGFGFVEFEDPEDAYDAVDNMNNAEFFGKTIHVSFAKAGKFTKSSGKAIWSDENWLKQNSFSAAEPEKTSDTASATLATKSTSNPKVFMEIQIDGRLAGRIEFDLRADVVPKTAENFRQLCTHQKDFGYKNSIFHRIIPGFMCQGGDFTRFDGTGGKSIYGSKFEDENWILKHDRPGLLSMANSGPGTNGSQFFITFEKSEWLDNKHVVFGNVTSGMEIVRMIEALGTSSGKPKKRILVSNCGEIEN</sequence>
<dbReference type="GO" id="GO:0005739">
    <property type="term" value="C:mitochondrion"/>
    <property type="evidence" value="ECO:0007669"/>
    <property type="project" value="TreeGrafter"/>
</dbReference>
<dbReference type="CDD" id="cd12347">
    <property type="entry name" value="RRM_PPIE"/>
    <property type="match status" value="1"/>
</dbReference>
<dbReference type="OrthoDB" id="407442at2759"/>
<dbReference type="EC" id="5.2.1.8" evidence="6"/>
<comment type="similarity">
    <text evidence="6">Belongs to the cyclophilin-type PPIase family.</text>
</comment>
<dbReference type="STRING" id="133381.A0A2T9ZKI7"/>
<dbReference type="AlphaFoldDB" id="A0A2T9ZKI7"/>
<dbReference type="Gene3D" id="2.40.100.10">
    <property type="entry name" value="Cyclophilin-like"/>
    <property type="match status" value="1"/>
</dbReference>
<dbReference type="InterPro" id="IPR002130">
    <property type="entry name" value="Cyclophilin-type_PPIase_dom"/>
</dbReference>
<dbReference type="PRINTS" id="PR00153">
    <property type="entry name" value="CSAPPISMRASE"/>
</dbReference>
<evidence type="ECO:0000256" key="5">
    <source>
        <dbReference type="PROSITE-ProRule" id="PRU00176"/>
    </source>
</evidence>
<dbReference type="PROSITE" id="PS50102">
    <property type="entry name" value="RRM"/>
    <property type="match status" value="1"/>
</dbReference>
<dbReference type="SMART" id="SM00360">
    <property type="entry name" value="RRM"/>
    <property type="match status" value="1"/>
</dbReference>
<dbReference type="CDD" id="cd01926">
    <property type="entry name" value="cyclophilin_ABH_like"/>
    <property type="match status" value="1"/>
</dbReference>
<dbReference type="PROSITE" id="PS50072">
    <property type="entry name" value="CSA_PPIASE_2"/>
    <property type="match status" value="1"/>
</dbReference>
<dbReference type="InterPro" id="IPR012677">
    <property type="entry name" value="Nucleotide-bd_a/b_plait_sf"/>
</dbReference>
<dbReference type="InterPro" id="IPR029000">
    <property type="entry name" value="Cyclophilin-like_dom_sf"/>
</dbReference>
<feature type="domain" description="RRM" evidence="8">
    <location>
        <begin position="12"/>
        <end position="91"/>
    </location>
</feature>
<dbReference type="PROSITE" id="PS00170">
    <property type="entry name" value="CSA_PPIASE_1"/>
    <property type="match status" value="1"/>
</dbReference>
<dbReference type="PANTHER" id="PTHR11071:SF561">
    <property type="entry name" value="PEPTIDYL-PROLYL CIS-TRANS ISOMERASE D-RELATED"/>
    <property type="match status" value="1"/>
</dbReference>
<dbReference type="SUPFAM" id="SSF54928">
    <property type="entry name" value="RNA-binding domain, RBD"/>
    <property type="match status" value="1"/>
</dbReference>
<dbReference type="GO" id="GO:0003755">
    <property type="term" value="F:peptidyl-prolyl cis-trans isomerase activity"/>
    <property type="evidence" value="ECO:0007669"/>
    <property type="project" value="UniProtKB-UniRule"/>
</dbReference>
<comment type="catalytic activity">
    <reaction evidence="1 6">
        <text>[protein]-peptidylproline (omega=180) = [protein]-peptidylproline (omega=0)</text>
        <dbReference type="Rhea" id="RHEA:16237"/>
        <dbReference type="Rhea" id="RHEA-COMP:10747"/>
        <dbReference type="Rhea" id="RHEA-COMP:10748"/>
        <dbReference type="ChEBI" id="CHEBI:83833"/>
        <dbReference type="ChEBI" id="CHEBI:83834"/>
        <dbReference type="EC" id="5.2.1.8"/>
    </reaction>
</comment>
<evidence type="ECO:0000256" key="3">
    <source>
        <dbReference type="ARBA" id="ARBA00023110"/>
    </source>
</evidence>
<dbReference type="Gene3D" id="3.30.70.330">
    <property type="match status" value="1"/>
</dbReference>
<keyword evidence="4 6" id="KW-0413">Isomerase</keyword>
<dbReference type="GO" id="GO:0003723">
    <property type="term" value="F:RNA binding"/>
    <property type="evidence" value="ECO:0007669"/>
    <property type="project" value="UniProtKB-UniRule"/>
</dbReference>
<dbReference type="InterPro" id="IPR034168">
    <property type="entry name" value="PPIE_RRM"/>
</dbReference>
<evidence type="ECO:0000259" key="8">
    <source>
        <dbReference type="PROSITE" id="PS50102"/>
    </source>
</evidence>
<reference evidence="9 10" key="1">
    <citation type="journal article" date="2018" name="MBio">
        <title>Comparative Genomics Reveals the Core Gene Toolbox for the Fungus-Insect Symbiosis.</title>
        <authorList>
            <person name="Wang Y."/>
            <person name="Stata M."/>
            <person name="Wang W."/>
            <person name="Stajich J.E."/>
            <person name="White M.M."/>
            <person name="Moncalvo J.M."/>
        </authorList>
    </citation>
    <scope>NUCLEOTIDE SEQUENCE [LARGE SCALE GENOMIC DNA]</scope>
    <source>
        <strain evidence="9 10">SC-DP-2</strain>
    </source>
</reference>